<evidence type="ECO:0000313" key="1">
    <source>
        <dbReference type="EMBL" id="KRO02381.1"/>
    </source>
</evidence>
<dbReference type="RefSeq" id="WP_003149267.1">
    <property type="nucleotide sequence ID" value="NZ_JQCP01000002.1"/>
</dbReference>
<gene>
    <name evidence="1" type="ORF">IV60_GL000814</name>
</gene>
<dbReference type="InterPro" id="IPR036928">
    <property type="entry name" value="AS_sf"/>
</dbReference>
<organism evidence="1 2">
    <name type="scientific">Lancefieldella rimae</name>
    <dbReference type="NCBI Taxonomy" id="1383"/>
    <lineage>
        <taxon>Bacteria</taxon>
        <taxon>Bacillati</taxon>
        <taxon>Actinomycetota</taxon>
        <taxon>Coriobacteriia</taxon>
        <taxon>Coriobacteriales</taxon>
        <taxon>Atopobiaceae</taxon>
        <taxon>Lancefieldella</taxon>
    </lineage>
</organism>
<reference evidence="1 2" key="1">
    <citation type="journal article" date="2015" name="Genome Announc.">
        <title>Expanding the biotechnology potential of lactobacilli through comparative genomics of 213 strains and associated genera.</title>
        <authorList>
            <person name="Sun Z."/>
            <person name="Harris H.M."/>
            <person name="McCann A."/>
            <person name="Guo C."/>
            <person name="Argimon S."/>
            <person name="Zhang W."/>
            <person name="Yang X."/>
            <person name="Jeffery I.B."/>
            <person name="Cooney J.C."/>
            <person name="Kagawa T.F."/>
            <person name="Liu W."/>
            <person name="Song Y."/>
            <person name="Salvetti E."/>
            <person name="Wrobel A."/>
            <person name="Rasinkangas P."/>
            <person name="Parkhill J."/>
            <person name="Rea M.C."/>
            <person name="O'Sullivan O."/>
            <person name="Ritari J."/>
            <person name="Douillard F.P."/>
            <person name="Paul Ross R."/>
            <person name="Yang R."/>
            <person name="Briner A.E."/>
            <person name="Felis G.E."/>
            <person name="de Vos W.M."/>
            <person name="Barrangou R."/>
            <person name="Klaenhammer T.R."/>
            <person name="Caufield P.W."/>
            <person name="Cui Y."/>
            <person name="Zhang H."/>
            <person name="O'Toole P.W."/>
        </authorList>
    </citation>
    <scope>NUCLEOTIDE SEQUENCE [LARGE SCALE GENOMIC DNA]</scope>
    <source>
        <strain evidence="1 2">DSM 7090</strain>
    </source>
</reference>
<proteinExistence type="predicted"/>
<sequence>MGYTLEQRIVLAQRALGNSVVAINHDVAGASTETIYVGIKDTECISDDLIETIKSSSRYRILTVDKMSDFGRSVDSDLVNPLTFSPMTGSTSGGPINILKGITDVCIGTDGGGSVLAPALATNLYSFLGTGMGLTCTQKGISTDGIPLSPGVGVIGASLESVIDLVKLICQIDIDCSPRKRHLKLVLPAPSCKKHPSRATIYERIQSYLKALSVEVDCVTYPYIDMADRKSTVNDLKHIWREDPCAIVVSFEGPIDYPLPEESIRSSFRGLVEEESDVDHTKLLCKSINIAGGTAITIPADEIASGLLLAAAPGLEQVQNLVFLAKEIDKITPKSALFEKYFLNHEKAPTIRTSTVF</sequence>
<comment type="caution">
    <text evidence="1">The sequence shown here is derived from an EMBL/GenBank/DDBJ whole genome shotgun (WGS) entry which is preliminary data.</text>
</comment>
<protein>
    <submittedName>
        <fullName evidence="1">Amidase</fullName>
    </submittedName>
</protein>
<keyword evidence="2" id="KW-1185">Reference proteome</keyword>
<dbReference type="Gene3D" id="3.90.1300.10">
    <property type="entry name" value="Amidase signature (AS) domain"/>
    <property type="match status" value="1"/>
</dbReference>
<dbReference type="GeneID" id="84905287"/>
<accession>A0ABR5Q168</accession>
<dbReference type="SUPFAM" id="SSF75304">
    <property type="entry name" value="Amidase signature (AS) enzymes"/>
    <property type="match status" value="1"/>
</dbReference>
<dbReference type="Proteomes" id="UP000051927">
    <property type="component" value="Unassembled WGS sequence"/>
</dbReference>
<dbReference type="EMBL" id="JQCP01000002">
    <property type="protein sequence ID" value="KRO02381.1"/>
    <property type="molecule type" value="Genomic_DNA"/>
</dbReference>
<evidence type="ECO:0000313" key="2">
    <source>
        <dbReference type="Proteomes" id="UP000051927"/>
    </source>
</evidence>
<name>A0ABR5Q168_9ACTN</name>